<keyword evidence="2" id="KW-1003">Cell membrane</keyword>
<sequence length="167" mass="18328">MVDLPIYLNFTFAFLATVGFAVYFSAPKVSLIPSGIIGGLGWLLYIFLFKWNDNAVISTFFAAGFVAFLGEVLARKLKNPATVFTIPGILPLAPGVGIYNTMLYMVQKEFELGFSKGVDTLSISAAIALGILVVTSITNTYNILNRRRLLKKLELIHGPFNINKKDS</sequence>
<evidence type="ECO:0000256" key="4">
    <source>
        <dbReference type="ARBA" id="ARBA00022692"/>
    </source>
</evidence>
<evidence type="ECO:0000256" key="6">
    <source>
        <dbReference type="ARBA" id="ARBA00023136"/>
    </source>
</evidence>
<feature type="transmembrane region" description="Helical" evidence="8">
    <location>
        <begin position="81"/>
        <end position="101"/>
    </location>
</feature>
<dbReference type="PANTHER" id="PTHR34390">
    <property type="entry name" value="UPF0442 PROTEIN YJJB-RELATED"/>
    <property type="match status" value="1"/>
</dbReference>
<gene>
    <name evidence="10" type="ORF">H8923_12560</name>
</gene>
<evidence type="ECO:0000256" key="5">
    <source>
        <dbReference type="ARBA" id="ARBA00022989"/>
    </source>
</evidence>
<keyword evidence="5 8" id="KW-1133">Transmembrane helix</keyword>
<evidence type="ECO:0000256" key="8">
    <source>
        <dbReference type="SAM" id="Phobius"/>
    </source>
</evidence>
<feature type="transmembrane region" description="Helical" evidence="8">
    <location>
        <begin position="55"/>
        <end position="74"/>
    </location>
</feature>
<keyword evidence="11" id="KW-1185">Reference proteome</keyword>
<dbReference type="Pfam" id="PF12821">
    <property type="entry name" value="ThrE_2"/>
    <property type="match status" value="1"/>
</dbReference>
<feature type="transmembrane region" description="Helical" evidence="8">
    <location>
        <begin position="31"/>
        <end position="49"/>
    </location>
</feature>
<evidence type="ECO:0000256" key="2">
    <source>
        <dbReference type="ARBA" id="ARBA00022475"/>
    </source>
</evidence>
<keyword evidence="6 8" id="KW-0472">Membrane</keyword>
<evidence type="ECO:0000313" key="11">
    <source>
        <dbReference type="Proteomes" id="UP000609849"/>
    </source>
</evidence>
<dbReference type="PANTHER" id="PTHR34390:SF1">
    <property type="entry name" value="SUCCINATE TRANSPORTER SUBUNIT YJJB-RELATED"/>
    <property type="match status" value="1"/>
</dbReference>
<evidence type="ECO:0000256" key="7">
    <source>
        <dbReference type="ARBA" id="ARBA00034125"/>
    </source>
</evidence>
<protein>
    <submittedName>
        <fullName evidence="10">Threonine/serine exporter family protein</fullName>
    </submittedName>
</protein>
<feature type="transmembrane region" description="Helical" evidence="8">
    <location>
        <begin position="121"/>
        <end position="144"/>
    </location>
</feature>
<feature type="domain" description="Threonine/Serine exporter ThrE" evidence="9">
    <location>
        <begin position="10"/>
        <end position="137"/>
    </location>
</feature>
<comment type="caution">
    <text evidence="10">The sequence shown here is derived from an EMBL/GenBank/DDBJ whole genome shotgun (WGS) entry which is preliminary data.</text>
</comment>
<comment type="similarity">
    <text evidence="7">Belongs to the ThrE exporter (TC 2.A.79) family.</text>
</comment>
<evidence type="ECO:0000259" key="9">
    <source>
        <dbReference type="Pfam" id="PF12821"/>
    </source>
</evidence>
<accession>A0ABR7JRR9</accession>
<proteinExistence type="inferred from homology"/>
<feature type="transmembrane region" description="Helical" evidence="8">
    <location>
        <begin position="6"/>
        <end position="24"/>
    </location>
</feature>
<dbReference type="InterPro" id="IPR024528">
    <property type="entry name" value="ThrE_2"/>
</dbReference>
<comment type="subcellular location">
    <subcellularLocation>
        <location evidence="1">Cell membrane</location>
        <topology evidence="1">Multi-pass membrane protein</topology>
    </subcellularLocation>
</comment>
<dbReference type="InterPro" id="IPR050539">
    <property type="entry name" value="ThrE_Dicarb/AminoAcid_Exp"/>
</dbReference>
<dbReference type="RefSeq" id="WP_153971806.1">
    <property type="nucleotide sequence ID" value="NZ_JACRWE010000005.1"/>
</dbReference>
<organism evidence="10 11">
    <name type="scientific">Romboutsia faecis</name>
    <dbReference type="NCBI Taxonomy" id="2764597"/>
    <lineage>
        <taxon>Bacteria</taxon>
        <taxon>Bacillati</taxon>
        <taxon>Bacillota</taxon>
        <taxon>Clostridia</taxon>
        <taxon>Peptostreptococcales</taxon>
        <taxon>Peptostreptococcaceae</taxon>
        <taxon>Romboutsia</taxon>
    </lineage>
</organism>
<evidence type="ECO:0000256" key="3">
    <source>
        <dbReference type="ARBA" id="ARBA00022519"/>
    </source>
</evidence>
<dbReference type="EMBL" id="JACRWE010000005">
    <property type="protein sequence ID" value="MBC5997599.1"/>
    <property type="molecule type" value="Genomic_DNA"/>
</dbReference>
<keyword evidence="3" id="KW-0997">Cell inner membrane</keyword>
<keyword evidence="4 8" id="KW-0812">Transmembrane</keyword>
<dbReference type="Proteomes" id="UP000609849">
    <property type="component" value="Unassembled WGS sequence"/>
</dbReference>
<evidence type="ECO:0000256" key="1">
    <source>
        <dbReference type="ARBA" id="ARBA00004651"/>
    </source>
</evidence>
<evidence type="ECO:0000313" key="10">
    <source>
        <dbReference type="EMBL" id="MBC5997599.1"/>
    </source>
</evidence>
<reference evidence="10 11" key="1">
    <citation type="submission" date="2020-08" db="EMBL/GenBank/DDBJ databases">
        <authorList>
            <person name="Liu C."/>
            <person name="Sun Q."/>
        </authorList>
    </citation>
    <scope>NUCLEOTIDE SEQUENCE [LARGE SCALE GENOMIC DNA]</scope>
    <source>
        <strain evidence="10 11">NSJ-18</strain>
    </source>
</reference>
<name>A0ABR7JRR9_9FIRM</name>